<keyword evidence="11" id="KW-1185">Reference proteome</keyword>
<feature type="domain" description="GGDEF" evidence="9">
    <location>
        <begin position="723"/>
        <end position="855"/>
    </location>
</feature>
<feature type="domain" description="PAC" evidence="8">
    <location>
        <begin position="373"/>
        <end position="425"/>
    </location>
</feature>
<dbReference type="InterPro" id="IPR035965">
    <property type="entry name" value="PAS-like_dom_sf"/>
</dbReference>
<evidence type="ECO:0008006" key="12">
    <source>
        <dbReference type="Google" id="ProtNLM"/>
    </source>
</evidence>
<evidence type="ECO:0000259" key="8">
    <source>
        <dbReference type="PROSITE" id="PS50113"/>
    </source>
</evidence>
<dbReference type="PANTHER" id="PTHR44757">
    <property type="entry name" value="DIGUANYLATE CYCLASE DGCP"/>
    <property type="match status" value="1"/>
</dbReference>
<feature type="transmembrane region" description="Helical" evidence="6">
    <location>
        <begin position="263"/>
        <end position="284"/>
    </location>
</feature>
<feature type="domain" description="PAS" evidence="7">
    <location>
        <begin position="450"/>
        <end position="506"/>
    </location>
</feature>
<feature type="domain" description="PAC" evidence="8">
    <location>
        <begin position="641"/>
        <end position="693"/>
    </location>
</feature>
<keyword evidence="5 6" id="KW-0472">Membrane</keyword>
<feature type="transmembrane region" description="Helical" evidence="6">
    <location>
        <begin position="119"/>
        <end position="137"/>
    </location>
</feature>
<reference evidence="11" key="1">
    <citation type="journal article" date="2019" name="Int. J. Syst. Evol. Microbiol.">
        <title>The Global Catalogue of Microorganisms (GCM) 10K type strain sequencing project: providing services to taxonomists for standard genome sequencing and annotation.</title>
        <authorList>
            <consortium name="The Broad Institute Genomics Platform"/>
            <consortium name="The Broad Institute Genome Sequencing Center for Infectious Disease"/>
            <person name="Wu L."/>
            <person name="Ma J."/>
        </authorList>
    </citation>
    <scope>NUCLEOTIDE SEQUENCE [LARGE SCALE GENOMIC DNA]</scope>
    <source>
        <strain evidence="11">JCM 16902</strain>
    </source>
</reference>
<feature type="transmembrane region" description="Helical" evidence="6">
    <location>
        <begin position="187"/>
        <end position="204"/>
    </location>
</feature>
<dbReference type="SMART" id="SM00267">
    <property type="entry name" value="GGDEF"/>
    <property type="match status" value="1"/>
</dbReference>
<dbReference type="InterPro" id="IPR000014">
    <property type="entry name" value="PAS"/>
</dbReference>
<dbReference type="InterPro" id="IPR001610">
    <property type="entry name" value="PAC"/>
</dbReference>
<dbReference type="SUPFAM" id="SSF55073">
    <property type="entry name" value="Nucleotide cyclase"/>
    <property type="match status" value="1"/>
</dbReference>
<dbReference type="EMBL" id="BAAAZO010000009">
    <property type="protein sequence ID" value="GAA3624341.1"/>
    <property type="molecule type" value="Genomic_DNA"/>
</dbReference>
<keyword evidence="4 6" id="KW-1133">Transmembrane helix</keyword>
<dbReference type="InterPro" id="IPR029787">
    <property type="entry name" value="Nucleotide_cyclase"/>
</dbReference>
<dbReference type="Gene3D" id="3.30.70.270">
    <property type="match status" value="1"/>
</dbReference>
<evidence type="ECO:0000259" key="7">
    <source>
        <dbReference type="PROSITE" id="PS50112"/>
    </source>
</evidence>
<dbReference type="NCBIfam" id="TIGR00229">
    <property type="entry name" value="sensory_box"/>
    <property type="match status" value="2"/>
</dbReference>
<comment type="subcellular location">
    <subcellularLocation>
        <location evidence="1">Cell membrane</location>
        <topology evidence="1">Multi-pass membrane protein</topology>
    </subcellularLocation>
</comment>
<name>A0ABP7A3S0_9ACTN</name>
<dbReference type="Proteomes" id="UP001501074">
    <property type="component" value="Unassembled WGS sequence"/>
</dbReference>
<dbReference type="PROSITE" id="PS50113">
    <property type="entry name" value="PAC"/>
    <property type="match status" value="3"/>
</dbReference>
<organism evidence="10 11">
    <name type="scientific">Kineosporia mesophila</name>
    <dbReference type="NCBI Taxonomy" id="566012"/>
    <lineage>
        <taxon>Bacteria</taxon>
        <taxon>Bacillati</taxon>
        <taxon>Actinomycetota</taxon>
        <taxon>Actinomycetes</taxon>
        <taxon>Kineosporiales</taxon>
        <taxon>Kineosporiaceae</taxon>
        <taxon>Kineosporia</taxon>
    </lineage>
</organism>
<dbReference type="CDD" id="cd00130">
    <property type="entry name" value="PAS"/>
    <property type="match status" value="3"/>
</dbReference>
<dbReference type="Pfam" id="PF08447">
    <property type="entry name" value="PAS_3"/>
    <property type="match status" value="1"/>
</dbReference>
<dbReference type="PROSITE" id="PS50887">
    <property type="entry name" value="GGDEF"/>
    <property type="match status" value="1"/>
</dbReference>
<dbReference type="InterPro" id="IPR000700">
    <property type="entry name" value="PAS-assoc_C"/>
</dbReference>
<dbReference type="InterPro" id="IPR013655">
    <property type="entry name" value="PAS_fold_3"/>
</dbReference>
<dbReference type="InterPro" id="IPR000160">
    <property type="entry name" value="GGDEF_dom"/>
</dbReference>
<keyword evidence="3 6" id="KW-0812">Transmembrane</keyword>
<gene>
    <name evidence="10" type="ORF">GCM10022223_46740</name>
</gene>
<dbReference type="CDD" id="cd01949">
    <property type="entry name" value="GGDEF"/>
    <property type="match status" value="1"/>
</dbReference>
<feature type="transmembrane region" description="Helical" evidence="6">
    <location>
        <begin position="6"/>
        <end position="26"/>
    </location>
</feature>
<evidence type="ECO:0000256" key="2">
    <source>
        <dbReference type="ARBA" id="ARBA00022475"/>
    </source>
</evidence>
<dbReference type="Gene3D" id="3.30.450.20">
    <property type="entry name" value="PAS domain"/>
    <property type="match status" value="3"/>
</dbReference>
<evidence type="ECO:0000313" key="10">
    <source>
        <dbReference type="EMBL" id="GAA3624341.1"/>
    </source>
</evidence>
<proteinExistence type="predicted"/>
<dbReference type="Pfam" id="PF00990">
    <property type="entry name" value="GGDEF"/>
    <property type="match status" value="1"/>
</dbReference>
<dbReference type="NCBIfam" id="TIGR00254">
    <property type="entry name" value="GGDEF"/>
    <property type="match status" value="1"/>
</dbReference>
<dbReference type="InterPro" id="IPR007895">
    <property type="entry name" value="MASE1"/>
</dbReference>
<protein>
    <recommendedName>
        <fullName evidence="12">PAS domain S-box-containing protein/diguanylate cyclase (GGDEF)-like protein</fullName>
    </recommendedName>
</protein>
<comment type="caution">
    <text evidence="10">The sequence shown here is derived from an EMBL/GenBank/DDBJ whole genome shotgun (WGS) entry which is preliminary data.</text>
</comment>
<evidence type="ECO:0000259" key="9">
    <source>
        <dbReference type="PROSITE" id="PS50887"/>
    </source>
</evidence>
<feature type="domain" description="PAC" evidence="8">
    <location>
        <begin position="509"/>
        <end position="561"/>
    </location>
</feature>
<sequence length="857" mass="92514">MPTLAVRSLTLMATAVTSAVLGWAGLNLLYDPAAGAPVWWPLAGFGAVILVFGSRPLWPWMVGGLAAGSTPIVLLYELNTVNVAGLIAGLCETLMIALLLRRTRPRSALDESLMDTVRVLACVLAGSAVASVVFAVIGSSGDRTIMSLWSEFARNHLLGLMVVSPCLAVSVSRDELLVLLRNRRANLEWLAQIVVTMIAASLVFLTHQHLVGATILVLPLLWCALRLGPLRTMAALVLVVSAAGIGAGHGPEQIAARESGTEGFMALQLSLGVLCLTAMVTSMAGRLRERTMQLVHERTGDLNKAERIAGIGSARWNPTTGRTVWSEGLHLLLGTDPHKARPSPEEYLTHIHPDDLERVTADVGALAERGEASTLEYRIVRTDDEVRDVVLRSLAERRPGGTVSDVFTIVQDVTQARAAAAELKRVHDELTAVLDAVTGTAIMGTSGPHGIISFFNVGAENLFGYRADEVIGTMNAWDVHAPDDLERRDESGSDQRELIAETLARDGTYSGQHTFLRQDGSTFPGHLTITIQLLSDGTPRGFIGAITDLTSVLSARENLAESENRFRLAFDTSPMGMAIVSLSTADPGRFLRVNEALCEFAGVSAEYMLAAGIGDFLGDDEHWEESMTNLADMMTGRRDALVVERRLRRPAGGHQWGRLSMSAVRPDGDRDAYLIVLVEDITARKELTEQLQHEAAHDSLTGLPNRLHLHRQLDRELRERRKGYVAMLYLDLDGFKAVNDSQGHGAGDELLVQVADRIAASVRSSDVVARLGGDEFAVLCAGVPDIETAMRIGRSVLASISREFDLSRTRARVGASIGVAVATDGDTGPELLHAADQAMYEAKRAGKGTVLFNERAR</sequence>
<feature type="transmembrane region" description="Helical" evidence="6">
    <location>
        <begin position="38"/>
        <end position="58"/>
    </location>
</feature>
<evidence type="ECO:0000256" key="3">
    <source>
        <dbReference type="ARBA" id="ARBA00022692"/>
    </source>
</evidence>
<dbReference type="Pfam" id="PF13426">
    <property type="entry name" value="PAS_9"/>
    <property type="match status" value="2"/>
</dbReference>
<dbReference type="Gene3D" id="2.10.70.100">
    <property type="match status" value="1"/>
</dbReference>
<dbReference type="Pfam" id="PF05231">
    <property type="entry name" value="MASE1"/>
    <property type="match status" value="1"/>
</dbReference>
<dbReference type="SMART" id="SM00091">
    <property type="entry name" value="PAS"/>
    <property type="match status" value="3"/>
</dbReference>
<evidence type="ECO:0000313" key="11">
    <source>
        <dbReference type="Proteomes" id="UP001501074"/>
    </source>
</evidence>
<keyword evidence="2" id="KW-1003">Cell membrane</keyword>
<dbReference type="PROSITE" id="PS50112">
    <property type="entry name" value="PAS"/>
    <property type="match status" value="1"/>
</dbReference>
<feature type="transmembrane region" description="Helical" evidence="6">
    <location>
        <begin position="234"/>
        <end position="251"/>
    </location>
</feature>
<dbReference type="InterPro" id="IPR043128">
    <property type="entry name" value="Rev_trsase/Diguanyl_cyclase"/>
</dbReference>
<evidence type="ECO:0000256" key="4">
    <source>
        <dbReference type="ARBA" id="ARBA00022989"/>
    </source>
</evidence>
<dbReference type="InterPro" id="IPR052155">
    <property type="entry name" value="Biofilm_reg_signaling"/>
</dbReference>
<dbReference type="SMART" id="SM00086">
    <property type="entry name" value="PAC"/>
    <property type="match status" value="3"/>
</dbReference>
<accession>A0ABP7A3S0</accession>
<evidence type="ECO:0000256" key="6">
    <source>
        <dbReference type="SAM" id="Phobius"/>
    </source>
</evidence>
<dbReference type="PANTHER" id="PTHR44757:SF2">
    <property type="entry name" value="BIOFILM ARCHITECTURE MAINTENANCE PROTEIN MBAA"/>
    <property type="match status" value="1"/>
</dbReference>
<evidence type="ECO:0000256" key="5">
    <source>
        <dbReference type="ARBA" id="ARBA00023136"/>
    </source>
</evidence>
<dbReference type="RefSeq" id="WP_231487753.1">
    <property type="nucleotide sequence ID" value="NZ_BAAAZO010000009.1"/>
</dbReference>
<feature type="transmembrane region" description="Helical" evidence="6">
    <location>
        <begin position="157"/>
        <end position="180"/>
    </location>
</feature>
<feature type="transmembrane region" description="Helical" evidence="6">
    <location>
        <begin position="78"/>
        <end position="99"/>
    </location>
</feature>
<evidence type="ECO:0000256" key="1">
    <source>
        <dbReference type="ARBA" id="ARBA00004651"/>
    </source>
</evidence>
<dbReference type="SUPFAM" id="SSF55785">
    <property type="entry name" value="PYP-like sensor domain (PAS domain)"/>
    <property type="match status" value="3"/>
</dbReference>